<dbReference type="EMBL" id="CAJNNW010015123">
    <property type="protein sequence ID" value="CAE8657377.1"/>
    <property type="molecule type" value="Genomic_DNA"/>
</dbReference>
<name>A0A813IY47_POLGL</name>
<evidence type="ECO:0000313" key="2">
    <source>
        <dbReference type="Proteomes" id="UP000626109"/>
    </source>
</evidence>
<comment type="caution">
    <text evidence="1">The sequence shown here is derived from an EMBL/GenBank/DDBJ whole genome shotgun (WGS) entry which is preliminary data.</text>
</comment>
<feature type="non-terminal residue" evidence="1">
    <location>
        <position position="189"/>
    </location>
</feature>
<sequence length="189" mass="19593">VGGLPWTGPASWAPGPFALPGTHPAAGMWPGVGAATYQLPLYPWPPGPMAYRPMDQRGLGGQSKIKGSGNGMVPRQAGPVQVGEQAVLASVAAGAMVESERIARAKSLLQGTDDVARHLQASQLLAANRLAHQRLSDQSARAGAGVSGNHGSFCADSDKVPYLMATGYLDTRGLLQQKPVASRDALAFE</sequence>
<protein>
    <submittedName>
        <fullName evidence="1">Uncharacterized protein</fullName>
    </submittedName>
</protein>
<accession>A0A813IY47</accession>
<organism evidence="1 2">
    <name type="scientific">Polarella glacialis</name>
    <name type="common">Dinoflagellate</name>
    <dbReference type="NCBI Taxonomy" id="89957"/>
    <lineage>
        <taxon>Eukaryota</taxon>
        <taxon>Sar</taxon>
        <taxon>Alveolata</taxon>
        <taxon>Dinophyceae</taxon>
        <taxon>Suessiales</taxon>
        <taxon>Suessiaceae</taxon>
        <taxon>Polarella</taxon>
    </lineage>
</organism>
<feature type="non-terminal residue" evidence="1">
    <location>
        <position position="1"/>
    </location>
</feature>
<proteinExistence type="predicted"/>
<reference evidence="1" key="1">
    <citation type="submission" date="2021-02" db="EMBL/GenBank/DDBJ databases">
        <authorList>
            <person name="Dougan E. K."/>
            <person name="Rhodes N."/>
            <person name="Thang M."/>
            <person name="Chan C."/>
        </authorList>
    </citation>
    <scope>NUCLEOTIDE SEQUENCE</scope>
</reference>
<evidence type="ECO:0000313" key="1">
    <source>
        <dbReference type="EMBL" id="CAE8657377.1"/>
    </source>
</evidence>
<dbReference type="Proteomes" id="UP000626109">
    <property type="component" value="Unassembled WGS sequence"/>
</dbReference>
<gene>
    <name evidence="1" type="ORF">PGLA2088_LOCUS12778</name>
</gene>
<dbReference type="AlphaFoldDB" id="A0A813IY47"/>